<name>A0ACA9MMA2_9GLOM</name>
<evidence type="ECO:0000313" key="2">
    <source>
        <dbReference type="Proteomes" id="UP000789525"/>
    </source>
</evidence>
<reference evidence="1" key="1">
    <citation type="submission" date="2021-06" db="EMBL/GenBank/DDBJ databases">
        <authorList>
            <person name="Kallberg Y."/>
            <person name="Tangrot J."/>
            <person name="Rosling A."/>
        </authorList>
    </citation>
    <scope>NUCLEOTIDE SEQUENCE</scope>
    <source>
        <strain evidence="1">CL356</strain>
    </source>
</reference>
<evidence type="ECO:0000313" key="1">
    <source>
        <dbReference type="EMBL" id="CAG8601670.1"/>
    </source>
</evidence>
<protein>
    <submittedName>
        <fullName evidence="1">2190_t:CDS:1</fullName>
    </submittedName>
</protein>
<proteinExistence type="predicted"/>
<sequence>MPPKGFKTIPLPKAQLSLAAVLKCGQSFRWTTYPLAVKENSGGDTQDPTHEYRLALRDRVVCLRQDENTLFYRTILPVDASDASVATAESKDEETLVWLKDYFQLDVDLVKLYAEWADKDIVFRDTVKDRFSGIRILRQDPWENVISFICSSNNNISRITKMVQSLCTSFSKELLSETLSDDFEDANSLHKYHAFPSPQQLEKENVASKLRELGFGYRAEYVQRTAQILCEEHKDPEAYLMGLRKLPVDEARDELLKLCGVGPKVADCVLLMSLDKKNVVPVDTHVHQIALKYYGLRGTPQGKGGKVPMTPKIYEAVGKRLVEIWGDYAGWAHSVLFTADLRAFASYNLPAPDNTPTKSSPATPATPVPPTPSDSGTDYFTDTPSKKRRQATERPSRLKRVRTE</sequence>
<keyword evidence="2" id="KW-1185">Reference proteome</keyword>
<organism evidence="1 2">
    <name type="scientific">Acaulospora colombiana</name>
    <dbReference type="NCBI Taxonomy" id="27376"/>
    <lineage>
        <taxon>Eukaryota</taxon>
        <taxon>Fungi</taxon>
        <taxon>Fungi incertae sedis</taxon>
        <taxon>Mucoromycota</taxon>
        <taxon>Glomeromycotina</taxon>
        <taxon>Glomeromycetes</taxon>
        <taxon>Diversisporales</taxon>
        <taxon>Acaulosporaceae</taxon>
        <taxon>Acaulospora</taxon>
    </lineage>
</organism>
<dbReference type="Proteomes" id="UP000789525">
    <property type="component" value="Unassembled WGS sequence"/>
</dbReference>
<dbReference type="EMBL" id="CAJVPT010014099">
    <property type="protein sequence ID" value="CAG8601670.1"/>
    <property type="molecule type" value="Genomic_DNA"/>
</dbReference>
<gene>
    <name evidence="1" type="ORF">ACOLOM_LOCUS6702</name>
</gene>
<comment type="caution">
    <text evidence="1">The sequence shown here is derived from an EMBL/GenBank/DDBJ whole genome shotgun (WGS) entry which is preliminary data.</text>
</comment>
<accession>A0ACA9MMA2</accession>